<comment type="caution">
    <text evidence="3">The sequence shown here is derived from an EMBL/GenBank/DDBJ whole genome shotgun (WGS) entry which is preliminary data.</text>
</comment>
<feature type="signal peptide" evidence="1">
    <location>
        <begin position="1"/>
        <end position="19"/>
    </location>
</feature>
<dbReference type="InterPro" id="IPR053024">
    <property type="entry name" value="Fungal_surface_NADase"/>
</dbReference>
<reference evidence="3" key="1">
    <citation type="submission" date="2023-06" db="EMBL/GenBank/DDBJ databases">
        <title>Conoideocrella luteorostrata (Hypocreales: Clavicipitaceae), a potential biocontrol fungus for elongate hemlock scale in United States Christmas tree production areas.</title>
        <authorList>
            <person name="Barrett H."/>
            <person name="Lovett B."/>
            <person name="Macias A.M."/>
            <person name="Stajich J.E."/>
            <person name="Kasson M.T."/>
        </authorList>
    </citation>
    <scope>NUCLEOTIDE SEQUENCE</scope>
    <source>
        <strain evidence="3">ARSEF 14590</strain>
    </source>
</reference>
<name>A0AAJ0G2K8_9HYPO</name>
<dbReference type="Proteomes" id="UP001251528">
    <property type="component" value="Unassembled WGS sequence"/>
</dbReference>
<dbReference type="EMBL" id="JASWJB010000004">
    <property type="protein sequence ID" value="KAK2616672.1"/>
    <property type="molecule type" value="Genomic_DNA"/>
</dbReference>
<keyword evidence="4" id="KW-1185">Reference proteome</keyword>
<accession>A0AAJ0G2K8</accession>
<dbReference type="InterPro" id="IPR025331">
    <property type="entry name" value="TNT"/>
</dbReference>
<evidence type="ECO:0000259" key="2">
    <source>
        <dbReference type="Pfam" id="PF14021"/>
    </source>
</evidence>
<proteinExistence type="predicted"/>
<dbReference type="PANTHER" id="PTHR42059:SF1">
    <property type="entry name" value="TNT DOMAIN-CONTAINING PROTEIN"/>
    <property type="match status" value="1"/>
</dbReference>
<feature type="chain" id="PRO_5042505418" description="TNT domain-containing protein" evidence="1">
    <location>
        <begin position="20"/>
        <end position="290"/>
    </location>
</feature>
<dbReference type="AlphaFoldDB" id="A0AAJ0G2K8"/>
<dbReference type="Pfam" id="PF14021">
    <property type="entry name" value="TNT"/>
    <property type="match status" value="1"/>
</dbReference>
<protein>
    <recommendedName>
        <fullName evidence="2">TNT domain-containing protein</fullName>
    </recommendedName>
</protein>
<organism evidence="3 4">
    <name type="scientific">Conoideocrella luteorostrata</name>
    <dbReference type="NCBI Taxonomy" id="1105319"/>
    <lineage>
        <taxon>Eukaryota</taxon>
        <taxon>Fungi</taxon>
        <taxon>Dikarya</taxon>
        <taxon>Ascomycota</taxon>
        <taxon>Pezizomycotina</taxon>
        <taxon>Sordariomycetes</taxon>
        <taxon>Hypocreomycetidae</taxon>
        <taxon>Hypocreales</taxon>
        <taxon>Clavicipitaceae</taxon>
        <taxon>Conoideocrella</taxon>
    </lineage>
</organism>
<evidence type="ECO:0000256" key="1">
    <source>
        <dbReference type="SAM" id="SignalP"/>
    </source>
</evidence>
<sequence length="290" mass="31427">MKVSHAFLSLFLGSTLTSAAPASHYDCTGTANNAEKSKDYICGDENLGLILHGSNATKETRPSPKNRILDCILRDYDPLAGMKPGALLSKYKNENKQWIYPYANGFSNFTNGTSQSSITDIPPGTSLDRFGSENGSFLAILGTSYGSRALPPSSLNPYPAWPLTGVDRSNTFHIYHVKEKFEATAGMIAPGFGQTGEGMQFMIEKSIRSLIDDKKLEEVTAEHVVTREKGFDWNKCGPRGVAVHAVIVGGKPATGEKVPASQNVPSSEKSSFDWVGLFSSFSNPGWNQPH</sequence>
<feature type="domain" description="TNT" evidence="2">
    <location>
        <begin position="121"/>
        <end position="219"/>
    </location>
</feature>
<evidence type="ECO:0000313" key="4">
    <source>
        <dbReference type="Proteomes" id="UP001251528"/>
    </source>
</evidence>
<keyword evidence="1" id="KW-0732">Signal</keyword>
<evidence type="ECO:0000313" key="3">
    <source>
        <dbReference type="EMBL" id="KAK2616672.1"/>
    </source>
</evidence>
<dbReference type="PANTHER" id="PTHR42059">
    <property type="entry name" value="TNT DOMAIN-CONTAINING PROTEIN"/>
    <property type="match status" value="1"/>
</dbReference>
<gene>
    <name evidence="3" type="ORF">QQS21_000495</name>
</gene>
<dbReference type="GO" id="GO:0050135">
    <property type="term" value="F:NADP+ nucleosidase activity"/>
    <property type="evidence" value="ECO:0007669"/>
    <property type="project" value="InterPro"/>
</dbReference>